<sequence>MEPSAKSEPSTNTSPTSIPIISATFCDPEADITFKSSDSVLFKIHRKYLEATSAGFTAPPFVETDHEVVLLQEPCEVLEILFRFIHPPTESQQYRQPAMMGVKPDVLFAVAEAAEKYLVFGAMNICLSRMDKIAEERPLEILNHCYKHGYDELADQVALHTIAFRLPVVAAKLTYPGLLQKWVRLIFPIFYLSSNRSVLIPSLFTTTIGWTFHDSRADSSKSPPTAVAARL</sequence>
<dbReference type="InterPro" id="IPR011333">
    <property type="entry name" value="SKP1/BTB/POZ_sf"/>
</dbReference>
<organism evidence="1 2">
    <name type="scientific">Hebeloma cylindrosporum</name>
    <dbReference type="NCBI Taxonomy" id="76867"/>
    <lineage>
        <taxon>Eukaryota</taxon>
        <taxon>Fungi</taxon>
        <taxon>Dikarya</taxon>
        <taxon>Basidiomycota</taxon>
        <taxon>Agaricomycotina</taxon>
        <taxon>Agaricomycetes</taxon>
        <taxon>Agaricomycetidae</taxon>
        <taxon>Agaricales</taxon>
        <taxon>Agaricineae</taxon>
        <taxon>Hymenogastraceae</taxon>
        <taxon>Hebeloma</taxon>
    </lineage>
</organism>
<reference evidence="2" key="2">
    <citation type="submission" date="2015-01" db="EMBL/GenBank/DDBJ databases">
        <title>Evolutionary Origins and Diversification of the Mycorrhizal Mutualists.</title>
        <authorList>
            <consortium name="DOE Joint Genome Institute"/>
            <consortium name="Mycorrhizal Genomics Consortium"/>
            <person name="Kohler A."/>
            <person name="Kuo A."/>
            <person name="Nagy L.G."/>
            <person name="Floudas D."/>
            <person name="Copeland A."/>
            <person name="Barry K.W."/>
            <person name="Cichocki N."/>
            <person name="Veneault-Fourrey C."/>
            <person name="LaButti K."/>
            <person name="Lindquist E.A."/>
            <person name="Lipzen A."/>
            <person name="Lundell T."/>
            <person name="Morin E."/>
            <person name="Murat C."/>
            <person name="Riley R."/>
            <person name="Ohm R."/>
            <person name="Sun H."/>
            <person name="Tunlid A."/>
            <person name="Henrissat B."/>
            <person name="Grigoriev I.V."/>
            <person name="Hibbett D.S."/>
            <person name="Martin F."/>
        </authorList>
    </citation>
    <scope>NUCLEOTIDE SEQUENCE [LARGE SCALE GENOMIC DNA]</scope>
    <source>
        <strain evidence="2">h7</strain>
    </source>
</reference>
<name>A0A0C2YNM2_HEBCY</name>
<protein>
    <recommendedName>
        <fullName evidence="3">BTB domain-containing protein</fullName>
    </recommendedName>
</protein>
<proteinExistence type="predicted"/>
<dbReference type="Gene3D" id="3.30.710.10">
    <property type="entry name" value="Potassium Channel Kv1.1, Chain A"/>
    <property type="match status" value="1"/>
</dbReference>
<dbReference type="EMBL" id="KN831777">
    <property type="protein sequence ID" value="KIM42587.1"/>
    <property type="molecule type" value="Genomic_DNA"/>
</dbReference>
<dbReference type="AlphaFoldDB" id="A0A0C2YNM2"/>
<evidence type="ECO:0008006" key="3">
    <source>
        <dbReference type="Google" id="ProtNLM"/>
    </source>
</evidence>
<dbReference type="OrthoDB" id="3184970at2759"/>
<reference evidence="1 2" key="1">
    <citation type="submission" date="2014-04" db="EMBL/GenBank/DDBJ databases">
        <authorList>
            <consortium name="DOE Joint Genome Institute"/>
            <person name="Kuo A."/>
            <person name="Gay G."/>
            <person name="Dore J."/>
            <person name="Kohler A."/>
            <person name="Nagy L.G."/>
            <person name="Floudas D."/>
            <person name="Copeland A."/>
            <person name="Barry K.W."/>
            <person name="Cichocki N."/>
            <person name="Veneault-Fourrey C."/>
            <person name="LaButti K."/>
            <person name="Lindquist E.A."/>
            <person name="Lipzen A."/>
            <person name="Lundell T."/>
            <person name="Morin E."/>
            <person name="Murat C."/>
            <person name="Sun H."/>
            <person name="Tunlid A."/>
            <person name="Henrissat B."/>
            <person name="Grigoriev I.V."/>
            <person name="Hibbett D.S."/>
            <person name="Martin F."/>
            <person name="Nordberg H.P."/>
            <person name="Cantor M.N."/>
            <person name="Hua S.X."/>
        </authorList>
    </citation>
    <scope>NUCLEOTIDE SEQUENCE [LARGE SCALE GENOMIC DNA]</scope>
    <source>
        <strain evidence="2">h7</strain>
    </source>
</reference>
<evidence type="ECO:0000313" key="1">
    <source>
        <dbReference type="EMBL" id="KIM42587.1"/>
    </source>
</evidence>
<dbReference type="Proteomes" id="UP000053424">
    <property type="component" value="Unassembled WGS sequence"/>
</dbReference>
<keyword evidence="2" id="KW-1185">Reference proteome</keyword>
<accession>A0A0C2YNM2</accession>
<gene>
    <name evidence="1" type="ORF">M413DRAFT_120224</name>
</gene>
<evidence type="ECO:0000313" key="2">
    <source>
        <dbReference type="Proteomes" id="UP000053424"/>
    </source>
</evidence>
<dbReference type="SUPFAM" id="SSF54695">
    <property type="entry name" value="POZ domain"/>
    <property type="match status" value="1"/>
</dbReference>
<dbReference type="HOGENOM" id="CLU_075133_3_0_1"/>